<comment type="caution">
    <text evidence="2">The sequence shown here is derived from an EMBL/GenBank/DDBJ whole genome shotgun (WGS) entry which is preliminary data.</text>
</comment>
<feature type="chain" id="PRO_5043909944" evidence="1">
    <location>
        <begin position="19"/>
        <end position="456"/>
    </location>
</feature>
<evidence type="ECO:0000256" key="1">
    <source>
        <dbReference type="SAM" id="SignalP"/>
    </source>
</evidence>
<dbReference type="Proteomes" id="UP000735302">
    <property type="component" value="Unassembled WGS sequence"/>
</dbReference>
<dbReference type="EMBL" id="BLXT01003730">
    <property type="protein sequence ID" value="GFO03753.1"/>
    <property type="molecule type" value="Genomic_DNA"/>
</dbReference>
<protein>
    <submittedName>
        <fullName evidence="2">FMRFamide receptor</fullName>
    </submittedName>
</protein>
<reference evidence="2 3" key="1">
    <citation type="journal article" date="2021" name="Elife">
        <title>Chloroplast acquisition without the gene transfer in kleptoplastic sea slugs, Plakobranchus ocellatus.</title>
        <authorList>
            <person name="Maeda T."/>
            <person name="Takahashi S."/>
            <person name="Yoshida T."/>
            <person name="Shimamura S."/>
            <person name="Takaki Y."/>
            <person name="Nagai Y."/>
            <person name="Toyoda A."/>
            <person name="Suzuki Y."/>
            <person name="Arimoto A."/>
            <person name="Ishii H."/>
            <person name="Satoh N."/>
            <person name="Nishiyama T."/>
            <person name="Hasebe M."/>
            <person name="Maruyama T."/>
            <person name="Minagawa J."/>
            <person name="Obokata J."/>
            <person name="Shigenobu S."/>
        </authorList>
    </citation>
    <scope>NUCLEOTIDE SEQUENCE [LARGE SCALE GENOMIC DNA]</scope>
</reference>
<proteinExistence type="predicted"/>
<sequence length="456" mass="50425">MPITFFLFSTLILHQTQAANDVVYKRLAQFTLTRTITELLMYANHSVNFFLYCATGNKFRQQVLSLMRACCSQLNVARFRLGAARRNGRRRGLSKDGYDAEGSSGAGGANMERGRYGYSMSLRCTSATALPRNEGLEVTMINVAPRGLLQKRRSSCLSNDLNMTYIEENTTDNQIMNCSIGRNEVETVMPMKPFANSHQYSPEENSRKIELYQMFTSKGEDFAAHRKGKSWSGDFRFGSSNRDGRDTSIETRCSAKPEQSHDRCQVTSMSDLRNGGECSKDGHVAVMDCAVRVVNGHQKQSNKGSYSVPSCRQTGVSEKSSDMELFSKAYKKNGNCRFKSLHGVSLFSKRANPHKSKAGLSTGGRSSNIVRTEGRWSSWFRGSRNRTGSCGNLAAGPGRGGGGAKGACHSCKLHYYSSKRRGSNPTDCGSTNHKETSIDNEYVLLTPEMHWCDGGS</sequence>
<dbReference type="SUPFAM" id="SSF81321">
    <property type="entry name" value="Family A G protein-coupled receptor-like"/>
    <property type="match status" value="1"/>
</dbReference>
<feature type="signal peptide" evidence="1">
    <location>
        <begin position="1"/>
        <end position="18"/>
    </location>
</feature>
<gene>
    <name evidence="2" type="ORF">PoB_003025800</name>
</gene>
<evidence type="ECO:0000313" key="2">
    <source>
        <dbReference type="EMBL" id="GFO03753.1"/>
    </source>
</evidence>
<keyword evidence="2" id="KW-0675">Receptor</keyword>
<evidence type="ECO:0000313" key="3">
    <source>
        <dbReference type="Proteomes" id="UP000735302"/>
    </source>
</evidence>
<dbReference type="Gene3D" id="1.20.1070.10">
    <property type="entry name" value="Rhodopsin 7-helix transmembrane proteins"/>
    <property type="match status" value="1"/>
</dbReference>
<keyword evidence="1" id="KW-0732">Signal</keyword>
<keyword evidence="3" id="KW-1185">Reference proteome</keyword>
<name>A0AAV4AAH8_9GAST</name>
<dbReference type="AlphaFoldDB" id="A0AAV4AAH8"/>
<organism evidence="2 3">
    <name type="scientific">Plakobranchus ocellatus</name>
    <dbReference type="NCBI Taxonomy" id="259542"/>
    <lineage>
        <taxon>Eukaryota</taxon>
        <taxon>Metazoa</taxon>
        <taxon>Spiralia</taxon>
        <taxon>Lophotrochozoa</taxon>
        <taxon>Mollusca</taxon>
        <taxon>Gastropoda</taxon>
        <taxon>Heterobranchia</taxon>
        <taxon>Euthyneura</taxon>
        <taxon>Panpulmonata</taxon>
        <taxon>Sacoglossa</taxon>
        <taxon>Placobranchoidea</taxon>
        <taxon>Plakobranchidae</taxon>
        <taxon>Plakobranchus</taxon>
    </lineage>
</organism>
<accession>A0AAV4AAH8</accession>